<name>A0A1B9AY89_9BACI</name>
<feature type="transmembrane region" description="Helical" evidence="1">
    <location>
        <begin position="46"/>
        <end position="66"/>
    </location>
</feature>
<evidence type="ECO:0000313" key="2">
    <source>
        <dbReference type="EMBL" id="OCA88882.1"/>
    </source>
</evidence>
<dbReference type="Proteomes" id="UP000092578">
    <property type="component" value="Unassembled WGS sequence"/>
</dbReference>
<feature type="transmembrane region" description="Helical" evidence="1">
    <location>
        <begin position="21"/>
        <end position="40"/>
    </location>
</feature>
<accession>A0A1B9AY89</accession>
<reference evidence="4" key="1">
    <citation type="submission" date="2016-05" db="EMBL/GenBank/DDBJ databases">
        <authorList>
            <person name="Liu B."/>
            <person name="Wang J."/>
            <person name="Zhu Y."/>
            <person name="Liu G."/>
            <person name="Chen Q."/>
            <person name="Chen Z."/>
            <person name="Lan J."/>
            <person name="Che J."/>
            <person name="Ge C."/>
            <person name="Shi H."/>
            <person name="Pan Z."/>
            <person name="Liu X."/>
        </authorList>
    </citation>
    <scope>NUCLEOTIDE SEQUENCE [LARGE SCALE GENOMIC DNA]</scope>
    <source>
        <strain evidence="4">FJAT-27215</strain>
    </source>
</reference>
<organism evidence="2 4">
    <name type="scientific">Pseudobacillus wudalianchiensis</name>
    <dbReference type="NCBI Taxonomy" id="1743143"/>
    <lineage>
        <taxon>Bacteria</taxon>
        <taxon>Bacillati</taxon>
        <taxon>Bacillota</taxon>
        <taxon>Bacilli</taxon>
        <taxon>Bacillales</taxon>
        <taxon>Bacillaceae</taxon>
        <taxon>Pseudobacillus</taxon>
    </lineage>
</organism>
<keyword evidence="1" id="KW-0812">Transmembrane</keyword>
<dbReference type="EMBL" id="MAYT01000012">
    <property type="protein sequence ID" value="OCA88885.1"/>
    <property type="molecule type" value="Genomic_DNA"/>
</dbReference>
<evidence type="ECO:0000313" key="4">
    <source>
        <dbReference type="Proteomes" id="UP000092578"/>
    </source>
</evidence>
<dbReference type="EMBL" id="MAYT01000012">
    <property type="protein sequence ID" value="OCA88882.1"/>
    <property type="molecule type" value="Genomic_DNA"/>
</dbReference>
<evidence type="ECO:0000313" key="3">
    <source>
        <dbReference type="EMBL" id="OCA88885.1"/>
    </source>
</evidence>
<keyword evidence="4" id="KW-1185">Reference proteome</keyword>
<protein>
    <submittedName>
        <fullName evidence="2">Uncharacterized protein</fullName>
    </submittedName>
</protein>
<keyword evidence="1" id="KW-0472">Membrane</keyword>
<sequence length="76" mass="8643">MAVVSFIILRKKLPKMRQPGRTTLGWITTLLSLAVSVLYLPGMPSALVWPYEWLIVLVWVIFGFVFTKCQCLNMVG</sequence>
<dbReference type="AlphaFoldDB" id="A0A1B9AY89"/>
<dbReference type="RefSeq" id="WP_065410195.1">
    <property type="nucleotide sequence ID" value="NZ_MAYT01000012.1"/>
</dbReference>
<keyword evidence="1" id="KW-1133">Transmembrane helix</keyword>
<gene>
    <name evidence="2" type="ORF">A8F95_05480</name>
    <name evidence="3" type="ORF">A8F95_05495</name>
</gene>
<evidence type="ECO:0000256" key="1">
    <source>
        <dbReference type="SAM" id="Phobius"/>
    </source>
</evidence>
<comment type="caution">
    <text evidence="2">The sequence shown here is derived from an EMBL/GenBank/DDBJ whole genome shotgun (WGS) entry which is preliminary data.</text>
</comment>
<proteinExistence type="predicted"/>
<reference evidence="2" key="2">
    <citation type="submission" date="2016-05" db="EMBL/GenBank/DDBJ databases">
        <authorList>
            <person name="Lavstsen T."/>
            <person name="Jespersen J.S."/>
        </authorList>
    </citation>
    <scope>NUCLEOTIDE SEQUENCE [LARGE SCALE GENOMIC DNA]</scope>
    <source>
        <strain evidence="2">FJAT-27215</strain>
    </source>
</reference>